<reference evidence="1 2" key="1">
    <citation type="submission" date="2016-10" db="EMBL/GenBank/DDBJ databases">
        <authorList>
            <person name="Varghese N."/>
            <person name="Submissions S."/>
        </authorList>
    </citation>
    <scope>NUCLEOTIDE SEQUENCE [LARGE SCALE GENOMIC DNA]</scope>
    <source>
        <strain evidence="1 2">DSM 21822</strain>
    </source>
</reference>
<gene>
    <name evidence="1" type="ORF">SAMN04488498_11891</name>
</gene>
<dbReference type="AlphaFoldDB" id="A0A1I4DLX5"/>
<dbReference type="EMBL" id="FOSL01000018">
    <property type="protein sequence ID" value="SFK94592.1"/>
    <property type="molecule type" value="Genomic_DNA"/>
</dbReference>
<dbReference type="Proteomes" id="UP000323300">
    <property type="component" value="Unassembled WGS sequence"/>
</dbReference>
<protein>
    <submittedName>
        <fullName evidence="1">Iron complex transport system ATP-binding protein</fullName>
    </submittedName>
</protein>
<keyword evidence="1" id="KW-0067">ATP-binding</keyword>
<proteinExistence type="predicted"/>
<name>A0A1I4DLX5_9HYPH</name>
<organism evidence="1 2">
    <name type="scientific">Neomesorhizobium albiziae</name>
    <dbReference type="NCBI Taxonomy" id="335020"/>
    <lineage>
        <taxon>Bacteria</taxon>
        <taxon>Pseudomonadati</taxon>
        <taxon>Pseudomonadota</taxon>
        <taxon>Alphaproteobacteria</taxon>
        <taxon>Hyphomicrobiales</taxon>
        <taxon>Phyllobacteriaceae</taxon>
        <taxon>Neomesorhizobium</taxon>
    </lineage>
</organism>
<accession>A0A1I4DLX5</accession>
<evidence type="ECO:0000313" key="2">
    <source>
        <dbReference type="Proteomes" id="UP000323300"/>
    </source>
</evidence>
<sequence>MAAGCRDRIIVLTEGRISARGVPAEIVQPDLLARVYGVAMGTIAHPLTGEPVTYLI</sequence>
<keyword evidence="1" id="KW-0547">Nucleotide-binding</keyword>
<keyword evidence="2" id="KW-1185">Reference proteome</keyword>
<dbReference type="GO" id="GO:0005524">
    <property type="term" value="F:ATP binding"/>
    <property type="evidence" value="ECO:0007669"/>
    <property type="project" value="UniProtKB-KW"/>
</dbReference>
<evidence type="ECO:0000313" key="1">
    <source>
        <dbReference type="EMBL" id="SFK94592.1"/>
    </source>
</evidence>
<dbReference type="RefSeq" id="WP_188130522.1">
    <property type="nucleotide sequence ID" value="NZ_BSPE01000023.1"/>
</dbReference>